<organism evidence="2 3">
    <name type="scientific">Saitoella complicata (strain BCRC 22490 / CBS 7301 / JCM 7358 / NBRC 10748 / NRRL Y-17804)</name>
    <dbReference type="NCBI Taxonomy" id="698492"/>
    <lineage>
        <taxon>Eukaryota</taxon>
        <taxon>Fungi</taxon>
        <taxon>Dikarya</taxon>
        <taxon>Ascomycota</taxon>
        <taxon>Taphrinomycotina</taxon>
        <taxon>Taphrinomycotina incertae sedis</taxon>
        <taxon>Saitoella</taxon>
    </lineage>
</organism>
<protein>
    <submittedName>
        <fullName evidence="2">Uncharacterized protein</fullName>
    </submittedName>
</protein>
<reference evidence="2 3" key="2">
    <citation type="journal article" date="2014" name="J. Gen. Appl. Microbiol.">
        <title>The early diverging ascomycetous budding yeast Saitoella complicata has three histone deacetylases belonging to the Clr6, Hos2, and Rpd3 lineages.</title>
        <authorList>
            <person name="Nishida H."/>
            <person name="Matsumoto T."/>
            <person name="Kondo S."/>
            <person name="Hamamoto M."/>
            <person name="Yoshikawa H."/>
        </authorList>
    </citation>
    <scope>NUCLEOTIDE SEQUENCE [LARGE SCALE GENOMIC DNA]</scope>
    <source>
        <strain evidence="2 3">NRRL Y-17804</strain>
    </source>
</reference>
<evidence type="ECO:0000313" key="3">
    <source>
        <dbReference type="Proteomes" id="UP000033140"/>
    </source>
</evidence>
<dbReference type="Proteomes" id="UP000033140">
    <property type="component" value="Unassembled WGS sequence"/>
</dbReference>
<accession>A0A0E9NSX6</accession>
<reference evidence="2 3" key="3">
    <citation type="journal article" date="2015" name="Genome Announc.">
        <title>Draft Genome Sequence of the Archiascomycetous Yeast Saitoella complicata.</title>
        <authorList>
            <person name="Yamauchi K."/>
            <person name="Kondo S."/>
            <person name="Hamamoto M."/>
            <person name="Takahashi Y."/>
            <person name="Ogura Y."/>
            <person name="Hayashi T."/>
            <person name="Nishida H."/>
        </authorList>
    </citation>
    <scope>NUCLEOTIDE SEQUENCE [LARGE SCALE GENOMIC DNA]</scope>
    <source>
        <strain evidence="2 3">NRRL Y-17804</strain>
    </source>
</reference>
<gene>
    <name evidence="2" type="ORF">G7K_6919-t1</name>
</gene>
<evidence type="ECO:0000256" key="1">
    <source>
        <dbReference type="SAM" id="MobiDB-lite"/>
    </source>
</evidence>
<comment type="caution">
    <text evidence="2">The sequence shown here is derived from an EMBL/GenBank/DDBJ whole genome shotgun (WGS) entry which is preliminary data.</text>
</comment>
<feature type="compositionally biased region" description="Basic and acidic residues" evidence="1">
    <location>
        <begin position="206"/>
        <end position="225"/>
    </location>
</feature>
<feature type="compositionally biased region" description="Basic and acidic residues" evidence="1">
    <location>
        <begin position="249"/>
        <end position="258"/>
    </location>
</feature>
<feature type="compositionally biased region" description="Basic and acidic residues" evidence="1">
    <location>
        <begin position="187"/>
        <end position="197"/>
    </location>
</feature>
<sequence length="264" mass="28253">MIASRAALSIAQRLTCPSLVRAYIPSRLTKMSTTDEVNSEYVSGLPAHSHHNRPGEIGYEEGFGTTGVIPSGPAEPDNLNEPMNFGRGQGYTVVDEYQTDRIVAPVSVVPHHEVIVERVEVPVPVDVPAPVIHKQHHHVSLKGSDGPTHNSLGVERDFSGSAIPNTNLRSADVRAQGSDALNAIPDDGGRVPRDEHGVQGWGSSEETARRVEGLEKREGVDELEKSTAPAGHGEGTSKPGLMGKVKHALHLDKKKETTSQDGSV</sequence>
<dbReference type="EMBL" id="BACD03000097">
    <property type="protein sequence ID" value="GAO52853.1"/>
    <property type="molecule type" value="Genomic_DNA"/>
</dbReference>
<feature type="region of interest" description="Disordered" evidence="1">
    <location>
        <begin position="139"/>
        <end position="264"/>
    </location>
</feature>
<proteinExistence type="predicted"/>
<reference evidence="2 3" key="1">
    <citation type="journal article" date="2011" name="J. Gen. Appl. Microbiol.">
        <title>Draft genome sequencing of the enigmatic yeast Saitoella complicata.</title>
        <authorList>
            <person name="Nishida H."/>
            <person name="Hamamoto M."/>
            <person name="Sugiyama J."/>
        </authorList>
    </citation>
    <scope>NUCLEOTIDE SEQUENCE [LARGE SCALE GENOMIC DNA]</scope>
    <source>
        <strain evidence="2 3">NRRL Y-17804</strain>
    </source>
</reference>
<name>A0A0E9NSX6_SAICN</name>
<keyword evidence="3" id="KW-1185">Reference proteome</keyword>
<dbReference type="AlphaFoldDB" id="A0A0E9NSX6"/>
<evidence type="ECO:0000313" key="2">
    <source>
        <dbReference type="EMBL" id="GAO52853.1"/>
    </source>
</evidence>